<dbReference type="InterPro" id="IPR037124">
    <property type="entry name" value="Chaperonin_GroES_sf"/>
</dbReference>
<comment type="caution">
    <text evidence="5">The sequence shown here is derived from an EMBL/GenBank/DDBJ whole genome shotgun (WGS) entry which is preliminary data.</text>
</comment>
<dbReference type="SMART" id="SM00883">
    <property type="entry name" value="Cpn10"/>
    <property type="match status" value="1"/>
</dbReference>
<dbReference type="Pfam" id="PF00166">
    <property type="entry name" value="Cpn10"/>
    <property type="match status" value="1"/>
</dbReference>
<dbReference type="GO" id="GO:0005737">
    <property type="term" value="C:cytoplasm"/>
    <property type="evidence" value="ECO:0007669"/>
    <property type="project" value="UniProtKB-SubCell"/>
</dbReference>
<dbReference type="GO" id="GO:0046872">
    <property type="term" value="F:metal ion binding"/>
    <property type="evidence" value="ECO:0007669"/>
    <property type="project" value="TreeGrafter"/>
</dbReference>
<protein>
    <recommendedName>
        <fullName evidence="3">Co-chaperonin GroES</fullName>
    </recommendedName>
    <alternativeName>
        <fullName evidence="3">10 kDa chaperonin</fullName>
    </alternativeName>
    <alternativeName>
        <fullName evidence="3">Chaperonin-10</fullName>
        <shortName evidence="3">Cpn10</shortName>
    </alternativeName>
</protein>
<dbReference type="InterPro" id="IPR018369">
    <property type="entry name" value="Chaprnonin_Cpn10_CS"/>
</dbReference>
<evidence type="ECO:0000256" key="4">
    <source>
        <dbReference type="RuleBase" id="RU000535"/>
    </source>
</evidence>
<dbReference type="FunFam" id="2.30.33.40:FF:000001">
    <property type="entry name" value="10 kDa chaperonin"/>
    <property type="match status" value="1"/>
</dbReference>
<dbReference type="Proteomes" id="UP000176678">
    <property type="component" value="Unassembled WGS sequence"/>
</dbReference>
<comment type="function">
    <text evidence="3 4">Together with the chaperonin GroEL, plays an essential role in assisting protein folding. The GroEL-GroES system forms a nano-cage that allows encapsulation of the non-native substrate proteins and provides a physical environment optimized to promote and accelerate protein folding. GroES binds to the apical surface of the GroEL ring, thereby capping the opening of the GroEL channel.</text>
</comment>
<dbReference type="InterPro" id="IPR011032">
    <property type="entry name" value="GroES-like_sf"/>
</dbReference>
<dbReference type="GO" id="GO:0044183">
    <property type="term" value="F:protein folding chaperone"/>
    <property type="evidence" value="ECO:0007669"/>
    <property type="project" value="InterPro"/>
</dbReference>
<dbReference type="Gene3D" id="2.30.33.40">
    <property type="entry name" value="GroES chaperonin"/>
    <property type="match status" value="1"/>
</dbReference>
<reference evidence="5 6" key="1">
    <citation type="journal article" date="2016" name="Nat. Commun.">
        <title>Thousands of microbial genomes shed light on interconnected biogeochemical processes in an aquifer system.</title>
        <authorList>
            <person name="Anantharaman K."/>
            <person name="Brown C.T."/>
            <person name="Hug L.A."/>
            <person name="Sharon I."/>
            <person name="Castelle C.J."/>
            <person name="Probst A.J."/>
            <person name="Thomas B.C."/>
            <person name="Singh A."/>
            <person name="Wilkins M.J."/>
            <person name="Karaoz U."/>
            <person name="Brodie E.L."/>
            <person name="Williams K.H."/>
            <person name="Hubbard S.S."/>
            <person name="Banfield J.F."/>
        </authorList>
    </citation>
    <scope>NUCLEOTIDE SEQUENCE [LARGE SCALE GENOMIC DNA]</scope>
</reference>
<comment type="subunit">
    <text evidence="3">Heptamer of 7 subunits arranged in a ring. Interacts with the chaperonin GroEL.</text>
</comment>
<comment type="subcellular location">
    <subcellularLocation>
        <location evidence="3">Cytoplasm</location>
    </subcellularLocation>
</comment>
<dbReference type="STRING" id="1802410.A3H75_01155"/>
<dbReference type="InterPro" id="IPR020818">
    <property type="entry name" value="Chaperonin_GroES"/>
</dbReference>
<dbReference type="PANTHER" id="PTHR10772:SF63">
    <property type="entry name" value="20 KDA CHAPERONIN, CHLOROPLASTIC"/>
    <property type="match status" value="1"/>
</dbReference>
<dbReference type="PROSITE" id="PS00681">
    <property type="entry name" value="CHAPERONINS_CPN10"/>
    <property type="match status" value="1"/>
</dbReference>
<name>A0A1F7VHI4_9BACT</name>
<dbReference type="AlphaFoldDB" id="A0A1F7VHI4"/>
<dbReference type="GO" id="GO:0005524">
    <property type="term" value="F:ATP binding"/>
    <property type="evidence" value="ECO:0007669"/>
    <property type="project" value="InterPro"/>
</dbReference>
<evidence type="ECO:0000256" key="2">
    <source>
        <dbReference type="ARBA" id="ARBA00023186"/>
    </source>
</evidence>
<dbReference type="PRINTS" id="PR00297">
    <property type="entry name" value="CHAPERONIN10"/>
</dbReference>
<evidence type="ECO:0000313" key="6">
    <source>
        <dbReference type="Proteomes" id="UP000176678"/>
    </source>
</evidence>
<accession>A0A1F7VHI4</accession>
<evidence type="ECO:0000313" key="5">
    <source>
        <dbReference type="EMBL" id="OGL89464.1"/>
    </source>
</evidence>
<dbReference type="CDD" id="cd00320">
    <property type="entry name" value="cpn10"/>
    <property type="match status" value="1"/>
</dbReference>
<proteinExistence type="inferred from homology"/>
<gene>
    <name evidence="3" type="primary">groES</name>
    <name evidence="3" type="synonym">groS</name>
    <name evidence="5" type="ORF">A3H75_01155</name>
</gene>
<keyword evidence="2 3" id="KW-0143">Chaperone</keyword>
<evidence type="ECO:0000256" key="3">
    <source>
        <dbReference type="HAMAP-Rule" id="MF_00580"/>
    </source>
</evidence>
<dbReference type="GO" id="GO:0051087">
    <property type="term" value="F:protein-folding chaperone binding"/>
    <property type="evidence" value="ECO:0007669"/>
    <property type="project" value="TreeGrafter"/>
</dbReference>
<dbReference type="SUPFAM" id="SSF50129">
    <property type="entry name" value="GroES-like"/>
    <property type="match status" value="1"/>
</dbReference>
<evidence type="ECO:0000256" key="1">
    <source>
        <dbReference type="ARBA" id="ARBA00006975"/>
    </source>
</evidence>
<organism evidence="5 6">
    <name type="scientific">Candidatus Uhrbacteria bacterium RIFCSPLOWO2_02_FULL_51_9</name>
    <dbReference type="NCBI Taxonomy" id="1802410"/>
    <lineage>
        <taxon>Bacteria</taxon>
        <taxon>Candidatus Uhriibacteriota</taxon>
    </lineage>
</organism>
<sequence length="91" mass="10307">MKIRPLGNRALVRPLEEEKMTASGIVLPDTVDREKKIEAEVVALGDGKRLAKYNLKPGDRVIIEKWGGEEVELEKVEHKIVDYEKILAVIE</sequence>
<dbReference type="EMBL" id="MGES01000001">
    <property type="protein sequence ID" value="OGL89464.1"/>
    <property type="molecule type" value="Genomic_DNA"/>
</dbReference>
<comment type="similarity">
    <text evidence="1 3 4">Belongs to the GroES chaperonin family.</text>
</comment>
<dbReference type="PANTHER" id="PTHR10772">
    <property type="entry name" value="10 KDA HEAT SHOCK PROTEIN"/>
    <property type="match status" value="1"/>
</dbReference>
<keyword evidence="3" id="KW-0963">Cytoplasm</keyword>
<dbReference type="GO" id="GO:0051082">
    <property type="term" value="F:unfolded protein binding"/>
    <property type="evidence" value="ECO:0007669"/>
    <property type="project" value="TreeGrafter"/>
</dbReference>
<dbReference type="HAMAP" id="MF_00580">
    <property type="entry name" value="CH10"/>
    <property type="match status" value="1"/>
</dbReference>